<dbReference type="PANTHER" id="PTHR39082">
    <property type="entry name" value="PHOSPHOLIPASE C-BETA-2-RELATED"/>
    <property type="match status" value="1"/>
</dbReference>
<proteinExistence type="predicted"/>
<feature type="compositionally biased region" description="Basic and acidic residues" evidence="1">
    <location>
        <begin position="150"/>
        <end position="163"/>
    </location>
</feature>
<dbReference type="Pfam" id="PF02591">
    <property type="entry name" value="Zn_ribbon_9"/>
    <property type="match status" value="1"/>
</dbReference>
<dbReference type="Pfam" id="PF24481">
    <property type="entry name" value="CT398_CC"/>
    <property type="match status" value="1"/>
</dbReference>
<dbReference type="Gene3D" id="1.10.287.1490">
    <property type="match status" value="1"/>
</dbReference>
<sequence>MKADVAQQKLLLELAEVDAEITRAEHRTKNLPEQKAVDEAQAAHREVGDRLAAIRLALDDIDAQVAKLETEIDGVRQREDRDRALLDGGTVDAKQLTDLQHELETLQRRQASLEDSQLELMEKREELAAQEAEQVAASEQSQAALTDAQRAADDARAELSQTKERAVSRRAEVVAALDDELATLYERQRTRSGVGAAPLQGRRCGACRIEIDRGESARIAAAAEDDIVRCPECSAILLRFKGANA</sequence>
<organism evidence="4 5">
    <name type="scientific">Mycolicibacterium parafortuitum</name>
    <name type="common">Mycobacterium parafortuitum</name>
    <dbReference type="NCBI Taxonomy" id="39692"/>
    <lineage>
        <taxon>Bacteria</taxon>
        <taxon>Bacillati</taxon>
        <taxon>Actinomycetota</taxon>
        <taxon>Actinomycetes</taxon>
        <taxon>Mycobacteriales</taxon>
        <taxon>Mycobacteriaceae</taxon>
        <taxon>Mycolicibacterium</taxon>
    </lineage>
</organism>
<feature type="domain" description="C4-type zinc ribbon" evidence="2">
    <location>
        <begin position="203"/>
        <end position="237"/>
    </location>
</feature>
<evidence type="ECO:0000259" key="2">
    <source>
        <dbReference type="Pfam" id="PF02591"/>
    </source>
</evidence>
<dbReference type="EMBL" id="UEGS01000001">
    <property type="protein sequence ID" value="SRX82813.1"/>
    <property type="molecule type" value="Genomic_DNA"/>
</dbReference>
<dbReference type="PANTHER" id="PTHR39082:SF1">
    <property type="entry name" value="SCAVENGER RECEPTOR CLASS A MEMBER 3"/>
    <property type="match status" value="1"/>
</dbReference>
<name>A0A375YNZ6_MYCPF</name>
<feature type="region of interest" description="Disordered" evidence="1">
    <location>
        <begin position="134"/>
        <end position="163"/>
    </location>
</feature>
<dbReference type="InterPro" id="IPR003743">
    <property type="entry name" value="Zf-RING_7"/>
</dbReference>
<dbReference type="InterPro" id="IPR052376">
    <property type="entry name" value="Oxidative_Scav/Glycosyltrans"/>
</dbReference>
<evidence type="ECO:0000313" key="4">
    <source>
        <dbReference type="EMBL" id="SRX82813.1"/>
    </source>
</evidence>
<feature type="compositionally biased region" description="Low complexity" evidence="1">
    <location>
        <begin position="134"/>
        <end position="149"/>
    </location>
</feature>
<evidence type="ECO:0000313" key="5">
    <source>
        <dbReference type="Proteomes" id="UP000252008"/>
    </source>
</evidence>
<evidence type="ECO:0000259" key="3">
    <source>
        <dbReference type="Pfam" id="PF24481"/>
    </source>
</evidence>
<dbReference type="InterPro" id="IPR056003">
    <property type="entry name" value="CT398_CC_hairpin"/>
</dbReference>
<accession>A0A375YNZ6</accession>
<dbReference type="AlphaFoldDB" id="A0A375YNZ6"/>
<dbReference type="Proteomes" id="UP000252008">
    <property type="component" value="Unassembled WGS sequence"/>
</dbReference>
<reference evidence="4 5" key="1">
    <citation type="submission" date="2018-05" db="EMBL/GenBank/DDBJ databases">
        <authorList>
            <consortium name="IHU Genomes"/>
        </authorList>
    </citation>
    <scope>NUCLEOTIDE SEQUENCE [LARGE SCALE GENOMIC DNA]</scope>
    <source>
        <strain evidence="4 5">P7335</strain>
    </source>
</reference>
<evidence type="ECO:0000256" key="1">
    <source>
        <dbReference type="SAM" id="MobiDB-lite"/>
    </source>
</evidence>
<feature type="domain" description="CT398-like coiled coil hairpin" evidence="3">
    <location>
        <begin position="14"/>
        <end position="193"/>
    </location>
</feature>
<gene>
    <name evidence="4" type="ORF">MPP7335_04579</name>
</gene>
<keyword evidence="5" id="KW-1185">Reference proteome</keyword>
<dbReference type="RefSeq" id="WP_083146610.1">
    <property type="nucleotide sequence ID" value="NZ_MVID01000038.1"/>
</dbReference>
<dbReference type="STRING" id="39692.BST38_27075"/>
<protein>
    <submittedName>
        <fullName evidence="4">Uncharacterized protein</fullName>
    </submittedName>
</protein>